<dbReference type="OrthoDB" id="7344096at2759"/>
<evidence type="ECO:0000256" key="4">
    <source>
        <dbReference type="ARBA" id="ARBA00023242"/>
    </source>
</evidence>
<evidence type="ECO:0000256" key="1">
    <source>
        <dbReference type="ARBA" id="ARBA00004123"/>
    </source>
</evidence>
<dbReference type="PaxDb" id="3827-XP_004502209.1"/>
<dbReference type="Proteomes" id="UP000087171">
    <property type="component" value="Chromosome Ca5"/>
</dbReference>
<dbReference type="GO" id="GO:0005634">
    <property type="term" value="C:nucleus"/>
    <property type="evidence" value="ECO:0007669"/>
    <property type="project" value="UniProtKB-SubCell"/>
</dbReference>
<dbReference type="PANTHER" id="PTHR31250:SF14">
    <property type="entry name" value="IQ DOMAIN-CONTAINING PROTEIN IQM2"/>
    <property type="match status" value="1"/>
</dbReference>
<keyword evidence="4" id="KW-0539">Nucleus</keyword>
<dbReference type="GeneID" id="101508366"/>
<dbReference type="InterPro" id="IPR044159">
    <property type="entry name" value="IQM"/>
</dbReference>
<proteinExistence type="predicted"/>
<protein>
    <submittedName>
        <fullName evidence="6">IQ domain-containing protein IQM2-like</fullName>
    </submittedName>
</protein>
<dbReference type="AlphaFoldDB" id="A0A1S2YB26"/>
<dbReference type="eggNOG" id="ENOG502QRIN">
    <property type="taxonomic scope" value="Eukaryota"/>
</dbReference>
<dbReference type="RefSeq" id="XP_004502209.1">
    <property type="nucleotide sequence ID" value="XM_004502152.3"/>
</dbReference>
<keyword evidence="3" id="KW-0963">Cytoplasm</keyword>
<name>A0A1S2YB26_CICAR</name>
<sequence>MGVSFSFPFANCSHLEDSFDSIIANSLTFAFDQIKTPLHSANFNYEAKKTKEMDDQSLESTLLTQEDNPKHMAAIKLQKVYKSFRTRRKLADCAILIEQSWWKLLDFAELKRSSISFFDIEKHETAISRWSRARTRVAKVGKGLSKDVKARKLALLHWLEAIDPRHRYGHNLHFYYDKWLKCQSREPFFYWLDIGEGKEINLEKCTRAKLQQQCVKYLSPMERLAYEVVVEDGRLLYKQSGELLHTIREGSRAKWIFVLSTSKTLYVAKKKKGSFQHSSFLAGGATSCAGRLVVDNGVLKAVWPHSGHYRPTEENFKEFISFLEENNVNLSNVKMASVDDGHHGVHSSEEDLTGNMSGLEDEEEASVENSITEKVNLIKTVSEFPPKSRKFNNFGRALTKLEMTKRGQVFGGLENEKDGVELNNESFQIDSPTTIGQKTSQAFALELDHTDEKHDDRYVGTIPKVSTFKRMSSHTQNKVI</sequence>
<accession>A0A1S2YB26</accession>
<gene>
    <name evidence="6" type="primary">LOC101508366</name>
</gene>
<dbReference type="PANTHER" id="PTHR31250">
    <property type="entry name" value="IQ DOMAIN-CONTAINING PROTEIN IQM3"/>
    <property type="match status" value="1"/>
</dbReference>
<reference evidence="6" key="2">
    <citation type="submission" date="2025-08" db="UniProtKB">
        <authorList>
            <consortium name="RefSeq"/>
        </authorList>
    </citation>
    <scope>IDENTIFICATION</scope>
    <source>
        <tissue evidence="6">Etiolated seedlings</tissue>
    </source>
</reference>
<reference evidence="5" key="1">
    <citation type="journal article" date="2013" name="Nat. Biotechnol.">
        <title>Draft genome sequence of chickpea (Cicer arietinum) provides a resource for trait improvement.</title>
        <authorList>
            <person name="Varshney R.K."/>
            <person name="Song C."/>
            <person name="Saxena R.K."/>
            <person name="Azam S."/>
            <person name="Yu S."/>
            <person name="Sharpe A.G."/>
            <person name="Cannon S."/>
            <person name="Baek J."/>
            <person name="Rosen B.D."/>
            <person name="Tar'an B."/>
            <person name="Millan T."/>
            <person name="Zhang X."/>
            <person name="Ramsay L.D."/>
            <person name="Iwata A."/>
            <person name="Wang Y."/>
            <person name="Nelson W."/>
            <person name="Farmer A.D."/>
            <person name="Gaur P.M."/>
            <person name="Soderlund C."/>
            <person name="Penmetsa R.V."/>
            <person name="Xu C."/>
            <person name="Bharti A.K."/>
            <person name="He W."/>
            <person name="Winter P."/>
            <person name="Zhao S."/>
            <person name="Hane J.K."/>
            <person name="Carrasquilla-Garcia N."/>
            <person name="Condie J.A."/>
            <person name="Upadhyaya H.D."/>
            <person name="Luo M.C."/>
            <person name="Thudi M."/>
            <person name="Gowda C.L."/>
            <person name="Singh N.P."/>
            <person name="Lichtenzveig J."/>
            <person name="Gali K.K."/>
            <person name="Rubio J."/>
            <person name="Nadarajan N."/>
            <person name="Dolezel J."/>
            <person name="Bansal K.C."/>
            <person name="Xu X."/>
            <person name="Edwards D."/>
            <person name="Zhang G."/>
            <person name="Kahl G."/>
            <person name="Gil J."/>
            <person name="Singh K.B."/>
            <person name="Datta S.K."/>
            <person name="Jackson S.A."/>
            <person name="Wang J."/>
            <person name="Cook D.R."/>
        </authorList>
    </citation>
    <scope>NUCLEOTIDE SEQUENCE [LARGE SCALE GENOMIC DNA]</scope>
    <source>
        <strain evidence="5">cv. CDC Frontier</strain>
    </source>
</reference>
<keyword evidence="5" id="KW-1185">Reference proteome</keyword>
<evidence type="ECO:0000256" key="3">
    <source>
        <dbReference type="ARBA" id="ARBA00022490"/>
    </source>
</evidence>
<evidence type="ECO:0000256" key="2">
    <source>
        <dbReference type="ARBA" id="ARBA00004496"/>
    </source>
</evidence>
<evidence type="ECO:0000313" key="6">
    <source>
        <dbReference type="RefSeq" id="XP_004502209.1"/>
    </source>
</evidence>
<dbReference type="STRING" id="3827.A0A1S2YB26"/>
<organism evidence="5 6">
    <name type="scientific">Cicer arietinum</name>
    <name type="common">Chickpea</name>
    <name type="synonym">Garbanzo</name>
    <dbReference type="NCBI Taxonomy" id="3827"/>
    <lineage>
        <taxon>Eukaryota</taxon>
        <taxon>Viridiplantae</taxon>
        <taxon>Streptophyta</taxon>
        <taxon>Embryophyta</taxon>
        <taxon>Tracheophyta</taxon>
        <taxon>Spermatophyta</taxon>
        <taxon>Magnoliopsida</taxon>
        <taxon>eudicotyledons</taxon>
        <taxon>Gunneridae</taxon>
        <taxon>Pentapetalae</taxon>
        <taxon>rosids</taxon>
        <taxon>fabids</taxon>
        <taxon>Fabales</taxon>
        <taxon>Fabaceae</taxon>
        <taxon>Papilionoideae</taxon>
        <taxon>50 kb inversion clade</taxon>
        <taxon>NPAAA clade</taxon>
        <taxon>Hologalegina</taxon>
        <taxon>IRL clade</taxon>
        <taxon>Cicereae</taxon>
        <taxon>Cicer</taxon>
    </lineage>
</organism>
<comment type="subcellular location">
    <subcellularLocation>
        <location evidence="2">Cytoplasm</location>
    </subcellularLocation>
    <subcellularLocation>
        <location evidence="1">Nucleus</location>
    </subcellularLocation>
</comment>
<dbReference type="KEGG" id="cam:101508366"/>
<dbReference type="GO" id="GO:0005737">
    <property type="term" value="C:cytoplasm"/>
    <property type="evidence" value="ECO:0007669"/>
    <property type="project" value="UniProtKB-SubCell"/>
</dbReference>
<evidence type="ECO:0000313" key="5">
    <source>
        <dbReference type="Proteomes" id="UP000087171"/>
    </source>
</evidence>